<dbReference type="FunFam" id="3.40.309.10:FF:000004">
    <property type="entry name" value="Succinate-semialdehyde dehydrogenase I"/>
    <property type="match status" value="1"/>
</dbReference>
<evidence type="ECO:0000256" key="5">
    <source>
        <dbReference type="SAM" id="MobiDB-lite"/>
    </source>
</evidence>
<dbReference type="EMBL" id="JACHMY010000001">
    <property type="protein sequence ID" value="MBB5834159.1"/>
    <property type="molecule type" value="Genomic_DNA"/>
</dbReference>
<keyword evidence="2 4" id="KW-0560">Oxidoreductase</keyword>
<feature type="domain" description="Aldehyde dehydrogenase" evidence="6">
    <location>
        <begin position="102"/>
        <end position="562"/>
    </location>
</feature>
<proteinExistence type="inferred from homology"/>
<dbReference type="AlphaFoldDB" id="A0A7W9J2J2"/>
<dbReference type="RefSeq" id="WP_238355973.1">
    <property type="nucleotide sequence ID" value="NZ_JACHMY010000001.1"/>
</dbReference>
<dbReference type="InterPro" id="IPR016163">
    <property type="entry name" value="Ald_DH_C"/>
</dbReference>
<accession>A0A7W9J2J2</accession>
<dbReference type="GO" id="GO:0102810">
    <property type="term" value="F:glutarate-semialdehyde dehydrogenase (NADP+) activity"/>
    <property type="evidence" value="ECO:0007669"/>
    <property type="project" value="UniProtKB-EC"/>
</dbReference>
<feature type="compositionally biased region" description="Gly residues" evidence="5">
    <location>
        <begin position="15"/>
        <end position="79"/>
    </location>
</feature>
<feature type="compositionally biased region" description="Basic and acidic residues" evidence="5">
    <location>
        <begin position="1"/>
        <end position="11"/>
    </location>
</feature>
<feature type="region of interest" description="Disordered" evidence="5">
    <location>
        <begin position="1"/>
        <end position="87"/>
    </location>
</feature>
<dbReference type="Gene3D" id="3.40.309.10">
    <property type="entry name" value="Aldehyde Dehydrogenase, Chain A, domain 2"/>
    <property type="match status" value="1"/>
</dbReference>
<comment type="similarity">
    <text evidence="1 4">Belongs to the aldehyde dehydrogenase family.</text>
</comment>
<dbReference type="InterPro" id="IPR016162">
    <property type="entry name" value="Ald_DH_N"/>
</dbReference>
<dbReference type="EC" id="1.2.1.16" evidence="7"/>
<dbReference type="GO" id="GO:0009450">
    <property type="term" value="P:gamma-aminobutyric acid catabolic process"/>
    <property type="evidence" value="ECO:0007669"/>
    <property type="project" value="TreeGrafter"/>
</dbReference>
<evidence type="ECO:0000313" key="8">
    <source>
        <dbReference type="Proteomes" id="UP000549971"/>
    </source>
</evidence>
<dbReference type="FunFam" id="3.40.605.10:FF:000007">
    <property type="entry name" value="NAD/NADP-dependent betaine aldehyde dehydrogenase"/>
    <property type="match status" value="1"/>
</dbReference>
<dbReference type="GO" id="GO:0036243">
    <property type="term" value="F:succinate-semialdehyde dehydrogenase (NADP+) activity"/>
    <property type="evidence" value="ECO:0007669"/>
    <property type="project" value="UniProtKB-EC"/>
</dbReference>
<keyword evidence="8" id="KW-1185">Reference proteome</keyword>
<dbReference type="SUPFAM" id="SSF53720">
    <property type="entry name" value="ALDH-like"/>
    <property type="match status" value="1"/>
</dbReference>
<evidence type="ECO:0000313" key="7">
    <source>
        <dbReference type="EMBL" id="MBB5834159.1"/>
    </source>
</evidence>
<feature type="active site" evidence="3">
    <location>
        <position position="339"/>
    </location>
</feature>
<dbReference type="InterPro" id="IPR029510">
    <property type="entry name" value="Ald_DH_CS_GLU"/>
</dbReference>
<evidence type="ECO:0000256" key="2">
    <source>
        <dbReference type="ARBA" id="ARBA00023002"/>
    </source>
</evidence>
<dbReference type="Pfam" id="PF00171">
    <property type="entry name" value="Aldedh"/>
    <property type="match status" value="1"/>
</dbReference>
<dbReference type="PANTHER" id="PTHR43353:SF5">
    <property type="entry name" value="SUCCINATE-SEMIALDEHYDE DEHYDROGENASE, MITOCHONDRIAL"/>
    <property type="match status" value="1"/>
</dbReference>
<evidence type="ECO:0000256" key="4">
    <source>
        <dbReference type="RuleBase" id="RU003345"/>
    </source>
</evidence>
<dbReference type="EC" id="1.2.1.20" evidence="7"/>
<dbReference type="GO" id="GO:0004777">
    <property type="term" value="F:succinate-semialdehyde dehydrogenase (NAD+) activity"/>
    <property type="evidence" value="ECO:0007669"/>
    <property type="project" value="TreeGrafter"/>
</dbReference>
<dbReference type="InterPro" id="IPR015590">
    <property type="entry name" value="Aldehyde_DH_dom"/>
</dbReference>
<comment type="caution">
    <text evidence="7">The sequence shown here is derived from an EMBL/GenBank/DDBJ whole genome shotgun (WGS) entry which is preliminary data.</text>
</comment>
<dbReference type="PANTHER" id="PTHR43353">
    <property type="entry name" value="SUCCINATE-SEMIALDEHYDE DEHYDROGENASE, MITOCHONDRIAL"/>
    <property type="match status" value="1"/>
</dbReference>
<dbReference type="PROSITE" id="PS00687">
    <property type="entry name" value="ALDEHYDE_DEHYDR_GLU"/>
    <property type="match status" value="1"/>
</dbReference>
<dbReference type="InterPro" id="IPR016161">
    <property type="entry name" value="Ald_DH/histidinol_DH"/>
</dbReference>
<dbReference type="InterPro" id="IPR050740">
    <property type="entry name" value="Aldehyde_DH_Superfamily"/>
</dbReference>
<evidence type="ECO:0000259" key="6">
    <source>
        <dbReference type="Pfam" id="PF00171"/>
    </source>
</evidence>
<name>A0A7W9J2J2_9ACTN</name>
<dbReference type="Gene3D" id="3.40.605.10">
    <property type="entry name" value="Aldehyde Dehydrogenase, Chain A, domain 1"/>
    <property type="match status" value="1"/>
</dbReference>
<reference evidence="7 8" key="1">
    <citation type="submission" date="2020-08" db="EMBL/GenBank/DDBJ databases">
        <title>Sequencing the genomes of 1000 actinobacteria strains.</title>
        <authorList>
            <person name="Klenk H.-P."/>
        </authorList>
    </citation>
    <scope>NUCLEOTIDE SEQUENCE [LARGE SCALE GENOMIC DNA]</scope>
    <source>
        <strain evidence="7 8">DSM 28967</strain>
    </source>
</reference>
<sequence length="567" mass="57993">MTELDMIRQDEQAGSGEGSGKGSSEGSGRGSSEGSGRGSSEGSGRGSSEGSGRGSSEGSGDGSGGGPGKGSGRGSGEATGSGSDEARVVDAVHKRLYVGGQWRDAAGGATFDVLDPSTGEKLCAVADATPADGRAALDAAVAAQKSFAATSPRERADLLTAAFELLHDRIDDLALLMTLEMGKPLAEARGEITYAAEFFRHFAGEAVRIDGGYQTAPAGGARFLVARQPVGPCLLITPWNFPMAMGTRKLGPAIAAGCTSVIKPAHQTPLSMLALMDILAEAGVPAGVVNCVTAMDAGGVMEPLIRSGDARKLSFTGSTKVGRALLEQCAEKVLRTSLELGGNAPFVVFEDADLDEAVDGAIAAKMRNMGEACTAANRIYVHASVIDEFGRRLADRMGALTVGRGTGDGVQVGPLIDAAALAKVESLVADAVDRGASVLTGGSVAEGNGYFYPPTVLTGVPRDARMADQEIFGPVAPLTPFESEDEVVAAANDTEYGLVSYVYTNDLRRALRVAEALETGMVGLNQGVVSNPAAPFGGIKQSGLGREGGPNGIDEFLETKYIGIALK</sequence>
<gene>
    <name evidence="7" type="ORF">HDA39_000893</name>
</gene>
<protein>
    <submittedName>
        <fullName evidence="7">Succinate-semialdehyde dehydrogenase/glutarate-semialdehyde dehydrogenase</fullName>
        <ecNumber evidence="7">1.2.1.16</ecNumber>
        <ecNumber evidence="7">1.2.1.20</ecNumber>
        <ecNumber evidence="7">1.2.1.79</ecNumber>
    </submittedName>
</protein>
<dbReference type="EC" id="1.2.1.79" evidence="7"/>
<organism evidence="7 8">
    <name type="scientific">Kribbella italica</name>
    <dbReference type="NCBI Taxonomy" id="1540520"/>
    <lineage>
        <taxon>Bacteria</taxon>
        <taxon>Bacillati</taxon>
        <taxon>Actinomycetota</taxon>
        <taxon>Actinomycetes</taxon>
        <taxon>Propionibacteriales</taxon>
        <taxon>Kribbellaceae</taxon>
        <taxon>Kribbella</taxon>
    </lineage>
</organism>
<evidence type="ECO:0000256" key="3">
    <source>
        <dbReference type="PROSITE-ProRule" id="PRU10007"/>
    </source>
</evidence>
<dbReference type="CDD" id="cd07103">
    <property type="entry name" value="ALDH_F5_SSADH_GabD"/>
    <property type="match status" value="1"/>
</dbReference>
<evidence type="ECO:0000256" key="1">
    <source>
        <dbReference type="ARBA" id="ARBA00009986"/>
    </source>
</evidence>
<dbReference type="FunFam" id="3.40.605.10:FF:000026">
    <property type="entry name" value="Aldehyde dehydrogenase, putative"/>
    <property type="match status" value="1"/>
</dbReference>
<dbReference type="Proteomes" id="UP000549971">
    <property type="component" value="Unassembled WGS sequence"/>
</dbReference>